<dbReference type="CDD" id="cd13963">
    <property type="entry name" value="PT_UbiA_2"/>
    <property type="match status" value="1"/>
</dbReference>
<protein>
    <submittedName>
        <fullName evidence="7">4-hydroxybenzoate polyprenyltransferase-like prenyltransferase</fullName>
    </submittedName>
</protein>
<keyword evidence="4 6" id="KW-1133">Transmembrane helix</keyword>
<dbReference type="EMBL" id="CP014802">
    <property type="protein sequence ID" value="APX26231.1"/>
    <property type="molecule type" value="Genomic_DNA"/>
</dbReference>
<dbReference type="GO" id="GO:0005886">
    <property type="term" value="C:plasma membrane"/>
    <property type="evidence" value="ECO:0007669"/>
    <property type="project" value="TreeGrafter"/>
</dbReference>
<dbReference type="KEGG" id="tpro:Ga0080559_TMP5131"/>
<dbReference type="Proteomes" id="UP000186559">
    <property type="component" value="Plasmid pTPRO6"/>
</dbReference>
<dbReference type="RefSeq" id="WP_229743382.1">
    <property type="nucleotide sequence ID" value="NZ_BMEW01000033.1"/>
</dbReference>
<dbReference type="PANTHER" id="PTHR11048">
    <property type="entry name" value="PRENYLTRANSFERASES"/>
    <property type="match status" value="1"/>
</dbReference>
<dbReference type="InterPro" id="IPR000537">
    <property type="entry name" value="UbiA_prenyltransferase"/>
</dbReference>
<evidence type="ECO:0000256" key="6">
    <source>
        <dbReference type="SAM" id="Phobius"/>
    </source>
</evidence>
<comment type="subcellular location">
    <subcellularLocation>
        <location evidence="1">Membrane</location>
        <topology evidence="1">Multi-pass membrane protein</topology>
    </subcellularLocation>
</comment>
<feature type="transmembrane region" description="Helical" evidence="6">
    <location>
        <begin position="277"/>
        <end position="296"/>
    </location>
</feature>
<dbReference type="PANTHER" id="PTHR11048:SF5">
    <property type="entry name" value="DECAPRENYL-PHOSPHATE PHOSPHORIBOSYLTRANSFERASE"/>
    <property type="match status" value="1"/>
</dbReference>
<dbReference type="GO" id="GO:0009247">
    <property type="term" value="P:glycolipid biosynthetic process"/>
    <property type="evidence" value="ECO:0007669"/>
    <property type="project" value="TreeGrafter"/>
</dbReference>
<evidence type="ECO:0000256" key="1">
    <source>
        <dbReference type="ARBA" id="ARBA00004141"/>
    </source>
</evidence>
<proteinExistence type="predicted"/>
<dbReference type="NCBIfam" id="NF006088">
    <property type="entry name" value="PRK08238.1"/>
    <property type="match status" value="1"/>
</dbReference>
<dbReference type="InterPro" id="IPR044878">
    <property type="entry name" value="UbiA_sf"/>
</dbReference>
<dbReference type="Gene3D" id="3.40.50.1000">
    <property type="entry name" value="HAD superfamily/HAD-like"/>
    <property type="match status" value="1"/>
</dbReference>
<dbReference type="InterPro" id="IPR039653">
    <property type="entry name" value="Prenyltransferase"/>
</dbReference>
<feature type="transmembrane region" description="Helical" evidence="6">
    <location>
        <begin position="437"/>
        <end position="454"/>
    </location>
</feature>
<dbReference type="GO" id="GO:0016765">
    <property type="term" value="F:transferase activity, transferring alkyl or aryl (other than methyl) groups"/>
    <property type="evidence" value="ECO:0007669"/>
    <property type="project" value="InterPro"/>
</dbReference>
<evidence type="ECO:0000256" key="2">
    <source>
        <dbReference type="ARBA" id="ARBA00022475"/>
    </source>
</evidence>
<name>A0A1U7DDJ5_9RHOB</name>
<dbReference type="Pfam" id="PF12710">
    <property type="entry name" value="HAD"/>
    <property type="match status" value="1"/>
</dbReference>
<gene>
    <name evidence="7" type="ORF">Ga0080559_TMP5131</name>
</gene>
<evidence type="ECO:0000313" key="8">
    <source>
        <dbReference type="Proteomes" id="UP000186559"/>
    </source>
</evidence>
<keyword evidence="7" id="KW-0808">Transferase</keyword>
<sequence>MEDCVTSPLQQDSAAAVQAPPGADVLVVDLDGTLLRSDLLWESFWEVLGHDWRSPAGVALALRDGRAALKRHLTERTSLEVETLPYDRAVLDRIARWRAAGGRTALVTASDERLARQVGAHLGCFDEIHGSDGQTNLKGPEKARFLRERFGAGFTYIGDSRADLAVWQEAGAAITANASAGVRAELAQRGIAAEHLAGAAAGPRDYLRALRPHQWLKNLLVFLPLLAGHQFAMATLLQALLAFLAFSAIASSVYVLNDLLDLQADRHHPRKRERPFAAGRIPIAHGAAMTAGLLAAGTLLSVLLGPVFFGVMVLYYVMTTLYSLALKRRIVLDICVLAGLYTIRIVAGGAATGVPLSVWLLAFSIFLFFSLAAIKRQAELVDMAQRRTLKSRGRGYVATDLPFIAQAAVAAGYVSVLVMALYVSSPDVAELYPRPDLLWGICLVLLYWITRVALLTHRGEMHDDPVVFAATDRTSQLCLLAVLLLVIGGTL</sequence>
<organism evidence="7 8">
    <name type="scientific">Salipiger profundus</name>
    <dbReference type="NCBI Taxonomy" id="1229727"/>
    <lineage>
        <taxon>Bacteria</taxon>
        <taxon>Pseudomonadati</taxon>
        <taxon>Pseudomonadota</taxon>
        <taxon>Alphaproteobacteria</taxon>
        <taxon>Rhodobacterales</taxon>
        <taxon>Roseobacteraceae</taxon>
        <taxon>Salipiger</taxon>
    </lineage>
</organism>
<feature type="transmembrane region" description="Helical" evidence="6">
    <location>
        <begin position="302"/>
        <end position="318"/>
    </location>
</feature>
<keyword evidence="5 6" id="KW-0472">Membrane</keyword>
<feature type="transmembrane region" description="Helical" evidence="6">
    <location>
        <begin position="239"/>
        <end position="256"/>
    </location>
</feature>
<dbReference type="InterPro" id="IPR036412">
    <property type="entry name" value="HAD-like_sf"/>
</dbReference>
<feature type="transmembrane region" description="Helical" evidence="6">
    <location>
        <begin position="356"/>
        <end position="374"/>
    </location>
</feature>
<keyword evidence="2" id="KW-1003">Cell membrane</keyword>
<feature type="transmembrane region" description="Helical" evidence="6">
    <location>
        <begin position="330"/>
        <end position="350"/>
    </location>
</feature>
<dbReference type="AlphaFoldDB" id="A0A1U7DDJ5"/>
<evidence type="ECO:0000256" key="3">
    <source>
        <dbReference type="ARBA" id="ARBA00022692"/>
    </source>
</evidence>
<dbReference type="InterPro" id="IPR023214">
    <property type="entry name" value="HAD_sf"/>
</dbReference>
<keyword evidence="8" id="KW-1185">Reference proteome</keyword>
<reference evidence="7 8" key="1">
    <citation type="submission" date="2016-03" db="EMBL/GenBank/DDBJ databases">
        <title>Deep-sea bacteria in the southern Pacific.</title>
        <authorList>
            <person name="Tang K."/>
        </authorList>
    </citation>
    <scope>NUCLEOTIDE SEQUENCE [LARGE SCALE GENOMIC DNA]</scope>
    <source>
        <strain evidence="7 8">JLT2016</strain>
        <plasmid evidence="8">Plasmid ptpro6</plasmid>
    </source>
</reference>
<dbReference type="SUPFAM" id="SSF56784">
    <property type="entry name" value="HAD-like"/>
    <property type="match status" value="1"/>
</dbReference>
<evidence type="ECO:0000313" key="7">
    <source>
        <dbReference type="EMBL" id="APX26231.1"/>
    </source>
</evidence>
<feature type="transmembrane region" description="Helical" evidence="6">
    <location>
        <begin position="395"/>
        <end position="425"/>
    </location>
</feature>
<dbReference type="Pfam" id="PF01040">
    <property type="entry name" value="UbiA"/>
    <property type="match status" value="1"/>
</dbReference>
<evidence type="ECO:0000256" key="4">
    <source>
        <dbReference type="ARBA" id="ARBA00022989"/>
    </source>
</evidence>
<dbReference type="Gene3D" id="1.10.357.140">
    <property type="entry name" value="UbiA prenyltransferase"/>
    <property type="match status" value="1"/>
</dbReference>
<accession>A0A1U7DDJ5</accession>
<keyword evidence="7" id="KW-0614">Plasmid</keyword>
<geneLocation type="plasmid" evidence="8">
    <name>ptpro6</name>
</geneLocation>
<keyword evidence="3 6" id="KW-0812">Transmembrane</keyword>
<evidence type="ECO:0000256" key="5">
    <source>
        <dbReference type="ARBA" id="ARBA00023136"/>
    </source>
</evidence>